<dbReference type="OrthoDB" id="429841at2759"/>
<name>A0A4U5LQ15_STECR</name>
<evidence type="ECO:0000313" key="4">
    <source>
        <dbReference type="Proteomes" id="UP000298663"/>
    </source>
</evidence>
<reference evidence="3 4" key="1">
    <citation type="journal article" date="2015" name="Genome Biol.">
        <title>Comparative genomics of Steinernema reveals deeply conserved gene regulatory networks.</title>
        <authorList>
            <person name="Dillman A.R."/>
            <person name="Macchietto M."/>
            <person name="Porter C.F."/>
            <person name="Rogers A."/>
            <person name="Williams B."/>
            <person name="Antoshechkin I."/>
            <person name="Lee M.M."/>
            <person name="Goodwin Z."/>
            <person name="Lu X."/>
            <person name="Lewis E.E."/>
            <person name="Goodrich-Blair H."/>
            <person name="Stock S.P."/>
            <person name="Adams B.J."/>
            <person name="Sternberg P.W."/>
            <person name="Mortazavi A."/>
        </authorList>
    </citation>
    <scope>NUCLEOTIDE SEQUENCE [LARGE SCALE GENOMIC DNA]</scope>
    <source>
        <strain evidence="3 4">ALL</strain>
    </source>
</reference>
<feature type="region of interest" description="Disordered" evidence="1">
    <location>
        <begin position="82"/>
        <end position="122"/>
    </location>
</feature>
<evidence type="ECO:0000259" key="2">
    <source>
        <dbReference type="Pfam" id="PF18716"/>
    </source>
</evidence>
<proteinExistence type="predicted"/>
<dbReference type="InterPro" id="IPR047139">
    <property type="entry name" value="ANKZ1/VMS1"/>
</dbReference>
<feature type="compositionally biased region" description="Basic residues" evidence="1">
    <location>
        <begin position="96"/>
        <end position="106"/>
    </location>
</feature>
<evidence type="ECO:0000256" key="1">
    <source>
        <dbReference type="SAM" id="MobiDB-lite"/>
    </source>
</evidence>
<dbReference type="PANTHER" id="PTHR16036">
    <property type="entry name" value="ANKYRIN REPEAT AND ZINC FINGER DOMAIN-CONTAINING PROTEIN 1"/>
    <property type="match status" value="1"/>
</dbReference>
<feature type="domain" description="Vms1-associating treble clef" evidence="2">
    <location>
        <begin position="151"/>
        <end position="186"/>
    </location>
</feature>
<dbReference type="EMBL" id="AZBU02000014">
    <property type="protein sequence ID" value="TKR58047.1"/>
    <property type="molecule type" value="Genomic_DNA"/>
</dbReference>
<reference evidence="3 4" key="2">
    <citation type="journal article" date="2019" name="G3 (Bethesda)">
        <title>Hybrid Assembly of the Genome of the Entomopathogenic Nematode Steinernema carpocapsae Identifies the X-Chromosome.</title>
        <authorList>
            <person name="Serra L."/>
            <person name="Macchietto M."/>
            <person name="Macias-Munoz A."/>
            <person name="McGill C.J."/>
            <person name="Rodriguez I.M."/>
            <person name="Rodriguez B."/>
            <person name="Murad R."/>
            <person name="Mortazavi A."/>
        </authorList>
    </citation>
    <scope>NUCLEOTIDE SEQUENCE [LARGE SCALE GENOMIC DNA]</scope>
    <source>
        <strain evidence="3 4">ALL</strain>
    </source>
</reference>
<dbReference type="Pfam" id="PF18716">
    <property type="entry name" value="VATC"/>
    <property type="match status" value="1"/>
</dbReference>
<dbReference type="InterPro" id="IPR041540">
    <property type="entry name" value="VATC"/>
</dbReference>
<feature type="compositionally biased region" description="Basic and acidic residues" evidence="1">
    <location>
        <begin position="107"/>
        <end position="122"/>
    </location>
</feature>
<sequence length="187" mass="21668">MQTVSALNRQVSNEKKEGFETFGICLALGTLGPTVAPRHWLQPPEANYYPIQMAANKSVIACFVKYREECPEACNWELCRVPEPKKPDPETEARRAEKKKRNRAKRKEKERVKKAEEAEKKEKERFLNLSDREKRALAAERRIATMKDSLVRCFQCGEVFGTTPFEYDNNKFCQIACVHEHRKTNSS</sequence>
<feature type="compositionally biased region" description="Basic and acidic residues" evidence="1">
    <location>
        <begin position="82"/>
        <end position="95"/>
    </location>
</feature>
<protein>
    <recommendedName>
        <fullName evidence="2">Vms1-associating treble clef domain-containing protein</fullName>
    </recommendedName>
</protein>
<gene>
    <name evidence="3" type="ORF">L596_030671</name>
</gene>
<dbReference type="AlphaFoldDB" id="A0A4U5LQ15"/>
<dbReference type="STRING" id="34508.A0A4U5LQ15"/>
<dbReference type="Proteomes" id="UP000298663">
    <property type="component" value="Unassembled WGS sequence"/>
</dbReference>
<keyword evidence="4" id="KW-1185">Reference proteome</keyword>
<comment type="caution">
    <text evidence="3">The sequence shown here is derived from an EMBL/GenBank/DDBJ whole genome shotgun (WGS) entry which is preliminary data.</text>
</comment>
<evidence type="ECO:0000313" key="3">
    <source>
        <dbReference type="EMBL" id="TKR58047.1"/>
    </source>
</evidence>
<dbReference type="PANTHER" id="PTHR16036:SF2">
    <property type="entry name" value="TRNA ENDONUCLEASE ANKZF1"/>
    <property type="match status" value="1"/>
</dbReference>
<organism evidence="3 4">
    <name type="scientific">Steinernema carpocapsae</name>
    <name type="common">Entomopathogenic nematode</name>
    <dbReference type="NCBI Taxonomy" id="34508"/>
    <lineage>
        <taxon>Eukaryota</taxon>
        <taxon>Metazoa</taxon>
        <taxon>Ecdysozoa</taxon>
        <taxon>Nematoda</taxon>
        <taxon>Chromadorea</taxon>
        <taxon>Rhabditida</taxon>
        <taxon>Tylenchina</taxon>
        <taxon>Panagrolaimomorpha</taxon>
        <taxon>Strongyloidoidea</taxon>
        <taxon>Steinernematidae</taxon>
        <taxon>Steinernema</taxon>
    </lineage>
</organism>
<accession>A0A4U5LQ15</accession>
<dbReference type="GO" id="GO:0036503">
    <property type="term" value="P:ERAD pathway"/>
    <property type="evidence" value="ECO:0007669"/>
    <property type="project" value="TreeGrafter"/>
</dbReference>